<feature type="non-terminal residue" evidence="1">
    <location>
        <position position="180"/>
    </location>
</feature>
<dbReference type="Proteomes" id="UP000678393">
    <property type="component" value="Unassembled WGS sequence"/>
</dbReference>
<proteinExistence type="predicted"/>
<comment type="caution">
    <text evidence="1">The sequence shown here is derived from an EMBL/GenBank/DDBJ whole genome shotgun (WGS) entry which is preliminary data.</text>
</comment>
<gene>
    <name evidence="1" type="ORF">CUNI_LOCUS7645</name>
</gene>
<dbReference type="AlphaFoldDB" id="A0A8S3YY29"/>
<feature type="non-terminal residue" evidence="1">
    <location>
        <position position="1"/>
    </location>
</feature>
<keyword evidence="2" id="KW-1185">Reference proteome</keyword>
<dbReference type="Gene3D" id="3.40.50.2300">
    <property type="match status" value="1"/>
</dbReference>
<name>A0A8S3YY29_9EUPU</name>
<dbReference type="EMBL" id="CAJHNH020001224">
    <property type="protein sequence ID" value="CAG5122087.1"/>
    <property type="molecule type" value="Genomic_DNA"/>
</dbReference>
<evidence type="ECO:0000313" key="2">
    <source>
        <dbReference type="Proteomes" id="UP000678393"/>
    </source>
</evidence>
<organism evidence="1 2">
    <name type="scientific">Candidula unifasciata</name>
    <dbReference type="NCBI Taxonomy" id="100452"/>
    <lineage>
        <taxon>Eukaryota</taxon>
        <taxon>Metazoa</taxon>
        <taxon>Spiralia</taxon>
        <taxon>Lophotrochozoa</taxon>
        <taxon>Mollusca</taxon>
        <taxon>Gastropoda</taxon>
        <taxon>Heterobranchia</taxon>
        <taxon>Euthyneura</taxon>
        <taxon>Panpulmonata</taxon>
        <taxon>Eupulmonata</taxon>
        <taxon>Stylommatophora</taxon>
        <taxon>Helicina</taxon>
        <taxon>Helicoidea</taxon>
        <taxon>Geomitridae</taxon>
        <taxon>Candidula</taxon>
    </lineage>
</organism>
<sequence>ELTSDSKWTIEDEVFISKRASPAVVQSSLEALNLTSSRIFILHATATFTRHIFQAANKVFPKGNRFAWIITENAYTRNEHLLRDFPLGTKAFLVNHDVVPEELLRDVLDFTSEAFQGGGKMGLIFRLTSTLPSSSSFSLVSLTSSLTSLYAKSALRKKKAYGCWSALSETVHPYQDPVYT</sequence>
<protein>
    <submittedName>
        <fullName evidence="1">Uncharacterized protein</fullName>
    </submittedName>
</protein>
<reference evidence="1" key="1">
    <citation type="submission" date="2021-04" db="EMBL/GenBank/DDBJ databases">
        <authorList>
            <consortium name="Molecular Ecology Group"/>
        </authorList>
    </citation>
    <scope>NUCLEOTIDE SEQUENCE</scope>
</reference>
<dbReference type="OrthoDB" id="6150599at2759"/>
<evidence type="ECO:0000313" key="1">
    <source>
        <dbReference type="EMBL" id="CAG5122087.1"/>
    </source>
</evidence>
<accession>A0A8S3YY29</accession>